<accession>A0A6J5R8J0</accession>
<name>A0A6J5R8J0_9CAUD</name>
<evidence type="ECO:0000259" key="1">
    <source>
        <dbReference type="SMART" id="SM00470"/>
    </source>
</evidence>
<sequence length="167" mass="18438">MTQPHIESTLIEYVAVGDLKPHPNNAREGDIGAIITSIQENGWFGTLVAQKSTKYILAGNHRYQAAVQIGMTHVPVFWVDCDDNRALAILVADNRTSDIGRWDEEGLKDILVGLDSQNMLLGTGYDAEDLAKLLGNFDEDAQEPKPETLVTCPKCGERFSAKEKPLR</sequence>
<proteinExistence type="predicted"/>
<dbReference type="EMBL" id="LR797158">
    <property type="protein sequence ID" value="CAB4190687.1"/>
    <property type="molecule type" value="Genomic_DNA"/>
</dbReference>
<dbReference type="InterPro" id="IPR036086">
    <property type="entry name" value="ParB/Sulfiredoxin_sf"/>
</dbReference>
<dbReference type="EMBL" id="LR797211">
    <property type="protein sequence ID" value="CAB4194492.1"/>
    <property type="molecule type" value="Genomic_DNA"/>
</dbReference>
<protein>
    <submittedName>
        <fullName evidence="3">ParB/Sulfiredoxin</fullName>
    </submittedName>
</protein>
<evidence type="ECO:0000313" key="3">
    <source>
        <dbReference type="EMBL" id="CAB4190687.1"/>
    </source>
</evidence>
<gene>
    <name evidence="3" type="ORF">UFOVP1191_90</name>
    <name evidence="4" type="ORF">UFOVP1252_88</name>
    <name evidence="2" type="ORF">UFOVP529_32</name>
</gene>
<dbReference type="Pfam" id="PF02195">
    <property type="entry name" value="ParB_N"/>
    <property type="match status" value="1"/>
</dbReference>
<evidence type="ECO:0000313" key="2">
    <source>
        <dbReference type="EMBL" id="CAB4148855.1"/>
    </source>
</evidence>
<dbReference type="InterPro" id="IPR003115">
    <property type="entry name" value="ParB_N"/>
</dbReference>
<feature type="domain" description="ParB-like N-terminal" evidence="1">
    <location>
        <begin position="12"/>
        <end position="95"/>
    </location>
</feature>
<dbReference type="SUPFAM" id="SSF110849">
    <property type="entry name" value="ParB/Sulfiredoxin"/>
    <property type="match status" value="1"/>
</dbReference>
<evidence type="ECO:0000313" key="4">
    <source>
        <dbReference type="EMBL" id="CAB4194492.1"/>
    </source>
</evidence>
<dbReference type="SMART" id="SM00470">
    <property type="entry name" value="ParB"/>
    <property type="match status" value="1"/>
</dbReference>
<dbReference type="Gene3D" id="3.90.1530.10">
    <property type="entry name" value="Conserved hypothetical protein from pyrococcus furiosus pfu- 392566-001, ParB domain"/>
    <property type="match status" value="1"/>
</dbReference>
<organism evidence="3">
    <name type="scientific">uncultured Caudovirales phage</name>
    <dbReference type="NCBI Taxonomy" id="2100421"/>
    <lineage>
        <taxon>Viruses</taxon>
        <taxon>Duplodnaviria</taxon>
        <taxon>Heunggongvirae</taxon>
        <taxon>Uroviricota</taxon>
        <taxon>Caudoviricetes</taxon>
        <taxon>Peduoviridae</taxon>
        <taxon>Maltschvirus</taxon>
        <taxon>Maltschvirus maltsch</taxon>
    </lineage>
</organism>
<dbReference type="EMBL" id="LR796510">
    <property type="protein sequence ID" value="CAB4148855.1"/>
    <property type="molecule type" value="Genomic_DNA"/>
</dbReference>
<reference evidence="3" key="1">
    <citation type="submission" date="2020-05" db="EMBL/GenBank/DDBJ databases">
        <authorList>
            <person name="Chiriac C."/>
            <person name="Salcher M."/>
            <person name="Ghai R."/>
            <person name="Kavagutti S V."/>
        </authorList>
    </citation>
    <scope>NUCLEOTIDE SEQUENCE</scope>
</reference>